<reference evidence="2 3" key="1">
    <citation type="submission" date="2014-09" db="EMBL/GenBank/DDBJ databases">
        <authorList>
            <person name="Magalhaes I.L.F."/>
            <person name="Oliveira U."/>
            <person name="Santos F.R."/>
            <person name="Vidigal T.H.D.A."/>
            <person name="Brescovit A.D."/>
            <person name="Santos A.J."/>
        </authorList>
    </citation>
    <scope>NUCLEOTIDE SEQUENCE [LARGE SCALE GENOMIC DNA]</scope>
</reference>
<dbReference type="EMBL" id="CCYA01000147">
    <property type="protein sequence ID" value="CEH12272.1"/>
    <property type="molecule type" value="Genomic_DNA"/>
</dbReference>
<proteinExistence type="predicted"/>
<evidence type="ECO:0000256" key="1">
    <source>
        <dbReference type="SAM" id="MobiDB-lite"/>
    </source>
</evidence>
<feature type="compositionally biased region" description="Basic and acidic residues" evidence="1">
    <location>
        <begin position="569"/>
        <end position="578"/>
    </location>
</feature>
<feature type="region of interest" description="Disordered" evidence="1">
    <location>
        <begin position="612"/>
        <end position="663"/>
    </location>
</feature>
<feature type="compositionally biased region" description="Polar residues" evidence="1">
    <location>
        <begin position="355"/>
        <end position="365"/>
    </location>
</feature>
<keyword evidence="3" id="KW-1185">Reference proteome</keyword>
<feature type="region of interest" description="Disordered" evidence="1">
    <location>
        <begin position="489"/>
        <end position="584"/>
    </location>
</feature>
<feature type="compositionally biased region" description="Basic and acidic residues" evidence="1">
    <location>
        <begin position="489"/>
        <end position="506"/>
    </location>
</feature>
<protein>
    <submittedName>
        <fullName evidence="2">Uncharacterized protein</fullName>
    </submittedName>
</protein>
<organism evidence="2 3">
    <name type="scientific">Ceraceosorus bombacis</name>
    <dbReference type="NCBI Taxonomy" id="401625"/>
    <lineage>
        <taxon>Eukaryota</taxon>
        <taxon>Fungi</taxon>
        <taxon>Dikarya</taxon>
        <taxon>Basidiomycota</taxon>
        <taxon>Ustilaginomycotina</taxon>
        <taxon>Exobasidiomycetes</taxon>
        <taxon>Ceraceosorales</taxon>
        <taxon>Ceraceosoraceae</taxon>
        <taxon>Ceraceosorus</taxon>
    </lineage>
</organism>
<evidence type="ECO:0000313" key="2">
    <source>
        <dbReference type="EMBL" id="CEH12272.1"/>
    </source>
</evidence>
<feature type="compositionally biased region" description="Low complexity" evidence="1">
    <location>
        <begin position="901"/>
        <end position="912"/>
    </location>
</feature>
<feature type="region of interest" description="Disordered" evidence="1">
    <location>
        <begin position="245"/>
        <end position="426"/>
    </location>
</feature>
<feature type="compositionally biased region" description="Basic residues" evidence="1">
    <location>
        <begin position="551"/>
        <end position="568"/>
    </location>
</feature>
<feature type="compositionally biased region" description="Basic and acidic residues" evidence="1">
    <location>
        <begin position="514"/>
        <end position="529"/>
    </location>
</feature>
<sequence>MAHTNGALFAFPRARILQYVPQAPSNARRSGYSPCPRPFDGLINPGAKGVDLSQTAILKDVSGALQICAVPDPARGPAWETLLILLDPELEAGSGTQGQQERMILPWKLIDRASERQGDRELFEGLGAGTHGRDGGSLWFHLDPLGLGGQGIICEIWLIGPQITWPWRDNYLSVRPMQPPQDPLFASASTMVESAAKPDDSSASTQAELLANASSSPRPLANITNVNTTVDTTVGLEVADSQLKTAEDLQTKSTPTIGRIRPTLPPKPDSLKSPPLSPTTPSSVRSAALRSLDAKEDPSAMADRPNTETDQRQLSEASSESSESRHDVQRKESIDLTTCERPSQAQLVDVPSPAVSRSTQSQTADDSIEQLAAVEPPLESRMTLPHESESQGAITPAEDARPASVLKNLPRRRPRPPGSAGASAATVEQAAVRADYRNSLVAIDNETGTIIGVLARDVYLGQDALPDSLAGSALPQQEGKAIRPASKYVDEGRVESRPPSVLREETFAPPPVPTKEDWSQDAQRVRDGEQNEEDYESDASGSTIGGPAMRVWRKARGLPRAEGRRKRREASEASDRTSKAVTAISGYEGDADVELHEEAEQDLDVELEALDGDTEQGEPTPMPSRFSEPTRRPLSRLDPLSAPSIPKFDAQEEPEESTQDVSEQVHLIAPESGTVKLQRKQLALHGHLPRALMRTEKVWEVEDEVWKDALETGSLPVQGHYTHLAAHGTSDASEEQQATREVAAMSSAGAMEGVLQGGTVLIQFLAGSKVGASLVSHVPGAGLSDVTNMLQLPSDEEAPLRKGAMAYIPVLPKHFLWWLGITPDDASTARNKSINKPNALRDETSPSVQELSRTLYRTGTLDEGLARTLLNGVTDGMYSAWEGVSKGAGWVLGSTFGWSSSSSHPSSSASAADRNPLGPIRIFGSTEQCSESEQEQEELDLRADEDAKEEEYEWAVPDFDPLSLEGTPRPVYRRKKAMPSPFGGFGIRESDDSQQQQPRSNKDKFTVLHFDSNGFGRRTIVDAHGVPSF</sequence>
<dbReference type="OrthoDB" id="2551385at2759"/>
<feature type="compositionally biased region" description="Low complexity" evidence="1">
    <location>
        <begin position="271"/>
        <end position="283"/>
    </location>
</feature>
<name>A0A0P1BAM0_9BASI</name>
<feature type="compositionally biased region" description="Basic and acidic residues" evidence="1">
    <location>
        <begin position="322"/>
        <end position="334"/>
    </location>
</feature>
<evidence type="ECO:0000313" key="3">
    <source>
        <dbReference type="Proteomes" id="UP000054845"/>
    </source>
</evidence>
<accession>A0A0P1BAM0</accession>
<dbReference type="Proteomes" id="UP000054845">
    <property type="component" value="Unassembled WGS sequence"/>
</dbReference>
<feature type="region of interest" description="Disordered" evidence="1">
    <location>
        <begin position="966"/>
        <end position="1003"/>
    </location>
</feature>
<dbReference type="AlphaFoldDB" id="A0A0P1BAM0"/>
<feature type="region of interest" description="Disordered" evidence="1">
    <location>
        <begin position="901"/>
        <end position="952"/>
    </location>
</feature>